<evidence type="ECO:0000256" key="3">
    <source>
        <dbReference type="ARBA" id="ARBA00022723"/>
    </source>
</evidence>
<proteinExistence type="predicted"/>
<evidence type="ECO:0000256" key="5">
    <source>
        <dbReference type="SAM" id="SignalP"/>
    </source>
</evidence>
<accession>A0ABT1VSX0</accession>
<dbReference type="InterPro" id="IPR006127">
    <property type="entry name" value="ZnuA-like"/>
</dbReference>
<keyword evidence="7" id="KW-1185">Reference proteome</keyword>
<sequence>MPRRAAVALAVLVLAALPARATSLVAAEAVYGDIARQIGGDGLAVRSVLNNADSDPHLFELTPGVARAVSAADIVVFNGIGYDPWMTALLRTGGGHEVLSVSALMARHAGDDPHLWFDPAAAPTLARALCDLLARRDPAGAGSYRTRRDAFLSSLQPLRARIAALRTRTAGVPVAATEPVFDPMMRALDMDVRDTPFALATMNDTEPSPAAVSALEEDLRHRRVRLFVFNSQAGSAAARRMVEIARQSGVPVLGVGETMPAGLDYQRWMISVLDATERALATP</sequence>
<dbReference type="SUPFAM" id="SSF53807">
    <property type="entry name" value="Helical backbone' metal receptor"/>
    <property type="match status" value="1"/>
</dbReference>
<organism evidence="6 7">
    <name type="scientific">Rhizosaccharibacter radicis</name>
    <dbReference type="NCBI Taxonomy" id="2782605"/>
    <lineage>
        <taxon>Bacteria</taxon>
        <taxon>Pseudomonadati</taxon>
        <taxon>Pseudomonadota</taxon>
        <taxon>Alphaproteobacteria</taxon>
        <taxon>Acetobacterales</taxon>
        <taxon>Acetobacteraceae</taxon>
        <taxon>Rhizosaccharibacter</taxon>
    </lineage>
</organism>
<keyword evidence="4 5" id="KW-0732">Signal</keyword>
<dbReference type="Gene3D" id="3.40.50.1980">
    <property type="entry name" value="Nitrogenase molybdenum iron protein domain"/>
    <property type="match status" value="2"/>
</dbReference>
<feature type="signal peptide" evidence="5">
    <location>
        <begin position="1"/>
        <end position="21"/>
    </location>
</feature>
<dbReference type="RefSeq" id="WP_422918171.1">
    <property type="nucleotide sequence ID" value="NZ_JAMZEJ010000001.1"/>
</dbReference>
<evidence type="ECO:0000256" key="1">
    <source>
        <dbReference type="ARBA" id="ARBA00004196"/>
    </source>
</evidence>
<dbReference type="Proteomes" id="UP001524547">
    <property type="component" value="Unassembled WGS sequence"/>
</dbReference>
<evidence type="ECO:0000256" key="4">
    <source>
        <dbReference type="ARBA" id="ARBA00022729"/>
    </source>
</evidence>
<dbReference type="PANTHER" id="PTHR42953">
    <property type="entry name" value="HIGH-AFFINITY ZINC UPTAKE SYSTEM PROTEIN ZNUA-RELATED"/>
    <property type="match status" value="1"/>
</dbReference>
<reference evidence="6 7" key="1">
    <citation type="submission" date="2022-06" db="EMBL/GenBank/DDBJ databases">
        <title>Rhizosaccharibacter gen. nov. sp. nov. KSS12, endophytic bacteria isolated from sugarcane.</title>
        <authorList>
            <person name="Pitiwittayakul N."/>
        </authorList>
    </citation>
    <scope>NUCLEOTIDE SEQUENCE [LARGE SCALE GENOMIC DNA]</scope>
    <source>
        <strain evidence="6 7">KSS12</strain>
    </source>
</reference>
<keyword evidence="2" id="KW-0813">Transport</keyword>
<dbReference type="Pfam" id="PF01297">
    <property type="entry name" value="ZnuA"/>
    <property type="match status" value="1"/>
</dbReference>
<dbReference type="InterPro" id="IPR050492">
    <property type="entry name" value="Bact_metal-bind_prot9"/>
</dbReference>
<feature type="chain" id="PRO_5045995856" evidence="5">
    <location>
        <begin position="22"/>
        <end position="283"/>
    </location>
</feature>
<comment type="caution">
    <text evidence="6">The sequence shown here is derived from an EMBL/GenBank/DDBJ whole genome shotgun (WGS) entry which is preliminary data.</text>
</comment>
<dbReference type="EMBL" id="JAMZEJ010000001">
    <property type="protein sequence ID" value="MCQ8239433.1"/>
    <property type="molecule type" value="Genomic_DNA"/>
</dbReference>
<keyword evidence="3" id="KW-0479">Metal-binding</keyword>
<evidence type="ECO:0000313" key="6">
    <source>
        <dbReference type="EMBL" id="MCQ8239433.1"/>
    </source>
</evidence>
<gene>
    <name evidence="6" type="ORF">NFI88_01085</name>
</gene>
<evidence type="ECO:0000313" key="7">
    <source>
        <dbReference type="Proteomes" id="UP001524547"/>
    </source>
</evidence>
<name>A0ABT1VSX0_9PROT</name>
<dbReference type="PANTHER" id="PTHR42953:SF1">
    <property type="entry name" value="METAL-BINDING PROTEIN HI_0362-RELATED"/>
    <property type="match status" value="1"/>
</dbReference>
<evidence type="ECO:0000256" key="2">
    <source>
        <dbReference type="ARBA" id="ARBA00022448"/>
    </source>
</evidence>
<protein>
    <submittedName>
        <fullName evidence="6">Zinc ABC transporter substrate-binding protein</fullName>
    </submittedName>
</protein>
<comment type="subcellular location">
    <subcellularLocation>
        <location evidence="1">Cell envelope</location>
    </subcellularLocation>
</comment>